<dbReference type="InterPro" id="IPR008979">
    <property type="entry name" value="Galactose-bd-like_sf"/>
</dbReference>
<gene>
    <name evidence="3" type="ORF">V473_13565</name>
</gene>
<evidence type="ECO:0000256" key="1">
    <source>
        <dbReference type="ARBA" id="ARBA00022729"/>
    </source>
</evidence>
<dbReference type="PANTHER" id="PTHR43817">
    <property type="entry name" value="GLYCOSYL HYDROLASE"/>
    <property type="match status" value="1"/>
</dbReference>
<dbReference type="SUPFAM" id="SSF49785">
    <property type="entry name" value="Galactose-binding domain-like"/>
    <property type="match status" value="2"/>
</dbReference>
<evidence type="ECO:0008006" key="5">
    <source>
        <dbReference type="Google" id="ProtNLM"/>
    </source>
</evidence>
<keyword evidence="4" id="KW-1185">Reference proteome</keyword>
<protein>
    <recommendedName>
        <fullName evidence="5">Glycoside hydrolase</fullName>
    </recommendedName>
</protein>
<dbReference type="AlphaFoldDB" id="A0A0J7XXH6"/>
<evidence type="ECO:0000313" key="3">
    <source>
        <dbReference type="EMBL" id="KMS55933.1"/>
    </source>
</evidence>
<keyword evidence="2" id="KW-0378">Hydrolase</keyword>
<dbReference type="PATRIC" id="fig|1420583.3.peg.2521"/>
<organism evidence="3 4">
    <name type="scientific">Sphingobium cupriresistens LL01</name>
    <dbReference type="NCBI Taxonomy" id="1420583"/>
    <lineage>
        <taxon>Bacteria</taxon>
        <taxon>Pseudomonadati</taxon>
        <taxon>Pseudomonadota</taxon>
        <taxon>Alphaproteobacteria</taxon>
        <taxon>Sphingomonadales</taxon>
        <taxon>Sphingomonadaceae</taxon>
        <taxon>Sphingobium</taxon>
    </lineage>
</organism>
<dbReference type="STRING" id="1420583.V473_13565"/>
<dbReference type="EMBL" id="JACT01000002">
    <property type="protein sequence ID" value="KMS55933.1"/>
    <property type="molecule type" value="Genomic_DNA"/>
</dbReference>
<evidence type="ECO:0000256" key="2">
    <source>
        <dbReference type="ARBA" id="ARBA00022801"/>
    </source>
</evidence>
<evidence type="ECO:0000313" key="4">
    <source>
        <dbReference type="Proteomes" id="UP000052232"/>
    </source>
</evidence>
<dbReference type="Pfam" id="PF17132">
    <property type="entry name" value="Glyco_hydro_106"/>
    <property type="match status" value="1"/>
</dbReference>
<proteinExistence type="predicted"/>
<comment type="caution">
    <text evidence="3">The sequence shown here is derived from an EMBL/GenBank/DDBJ whole genome shotgun (WGS) entry which is preliminary data.</text>
</comment>
<dbReference type="GO" id="GO:0016787">
    <property type="term" value="F:hydrolase activity"/>
    <property type="evidence" value="ECO:0007669"/>
    <property type="project" value="UniProtKB-KW"/>
</dbReference>
<reference evidence="3 4" key="1">
    <citation type="journal article" date="2015" name="G3 (Bethesda)">
        <title>Insights into Ongoing Evolution of the Hexachlorocyclohexane Catabolic Pathway from Comparative Genomics of Ten Sphingomonadaceae Strains.</title>
        <authorList>
            <person name="Pearce S.L."/>
            <person name="Oakeshott J.G."/>
            <person name="Pandey G."/>
        </authorList>
    </citation>
    <scope>NUCLEOTIDE SEQUENCE [LARGE SCALE GENOMIC DNA]</scope>
    <source>
        <strain evidence="3 4">LL01</strain>
    </source>
</reference>
<dbReference type="PANTHER" id="PTHR43817:SF1">
    <property type="entry name" value="HYDROLASE, FAMILY 43, PUTATIVE (AFU_ORTHOLOGUE AFUA_3G01660)-RELATED"/>
    <property type="match status" value="1"/>
</dbReference>
<keyword evidence="1" id="KW-0732">Signal</keyword>
<dbReference type="NCBIfam" id="NF045579">
    <property type="entry name" value="rhamnoside_JR"/>
    <property type="match status" value="1"/>
</dbReference>
<sequence length="1099" mass="120114">MAASPTGDAVQGSGGEGPWVYWYWLDANITREGIIADLDAMHDAGIVGVFLFNIGGKSAATLVDAPVESLTTDWWDMARFAVARAGAHGMTVAMNICDGWGTAGGSWITPATSAQEVVWTETPLDPDRPVPILARPLTRLDHYRDIATFAFPVPDDWATTSDVDAHVTSSWDIDAIAQIANPAQAKNVIDTDHEGWLQFRFDAPFTLRSVTVRTPSISILPFLSVGYNGAANSFAIEASDDGRNFRPVHRMTPPKLGWQSNVTTLTHAIPPTTARYFRFRYRPEDVALHTTDGEFGVTPRLNLASMTLSSRPVVDQLPVKAAGAWGIGRPMTADLLPDRDCIAWDRVVDLTDKVTADGALDWRPPKGRWSIMRIGATSTGKSTEPSGLAGGLECDKFDPATVAMQFDGWFGEALRQMGPDLAGKVLKVFHIDSWEARTQNWSPVFAAEFRARRGYDIRQGLLALTGVPVNSADYSERFLFDVRRTIADLIRDNFFATLERLAHQKDCLFSAQAMNASFPSDGMQHFRHVDLPCGEFWMNRPESDKPSDLREAISASRIYGKRLASSEAWTGGLDWTEHPFSFKARGDETFAYGANRLILHVWPLQAFPEKHKPGVTLFGLGSFFSENQPWWPMAGAWIDYLTRCQTLLQQGTAIVDICYYTGEDIPSRAFVPARLEPPLPAGYAYDSVNRDALLTLAQARGDRITFPGGASYAVMVLPVRHAMSLKSLQALARLVASGARVIGGRPDVSPTLEDNDADIAAAKTIVEKLWGGSAPAIALSELPATLSAAGIAPDIRLPAGVDILWTHRRTEGKDIYFLVNRGPDRVAFDAIFRIQGRRASIYDPVADRTSLPATTALEAGATSVVLDMTPAEALFVIFEDASSFPRITGEVNGAALVTDGRSLMLETRTAGTWSIDTGKGRVHAISVPRLPPAMVVTAPWTVTFTIRGKPVHVRMDTPTDWSQFDDLDIRHYSGRALYKSEFDFSPGGCDWSIEPSTFANVLQVQINGHDLGVVWVPGTGLNATKALRKGRNSIAIMVANTWRNRLVGDAGKAEADRESWILDNRLGLISPPKIAVDTPLLPAGLLGPVSLVPLVRRKL</sequence>
<dbReference type="Gene3D" id="2.60.120.260">
    <property type="entry name" value="Galactose-binding domain-like"/>
    <property type="match status" value="2"/>
</dbReference>
<name>A0A0J7XXH6_9SPHN</name>
<dbReference type="Proteomes" id="UP000052232">
    <property type="component" value="Unassembled WGS sequence"/>
</dbReference>
<accession>A0A0J7XXH6</accession>